<comment type="cofactor">
    <cofactor evidence="15">
        <name>Zn(2+)</name>
        <dbReference type="ChEBI" id="CHEBI:29105"/>
    </cofactor>
    <cofactor evidence="15">
        <name>Co(2+)</name>
        <dbReference type="ChEBI" id="CHEBI:48828"/>
    </cofactor>
    <text evidence="15">Binds 2 Zn(2+) or Co(2+) ions per subunit.</text>
</comment>
<evidence type="ECO:0000256" key="14">
    <source>
        <dbReference type="ARBA" id="ARBA00051301"/>
    </source>
</evidence>
<dbReference type="Gene3D" id="3.40.630.10">
    <property type="entry name" value="Zn peptidases"/>
    <property type="match status" value="2"/>
</dbReference>
<organism evidence="17 18">
    <name type="scientific">Defluviicoccus vanus</name>
    <dbReference type="NCBI Taxonomy" id="111831"/>
    <lineage>
        <taxon>Bacteria</taxon>
        <taxon>Pseudomonadati</taxon>
        <taxon>Pseudomonadota</taxon>
        <taxon>Alphaproteobacteria</taxon>
        <taxon>Rhodospirillales</taxon>
        <taxon>Rhodospirillaceae</taxon>
        <taxon>Defluviicoccus</taxon>
    </lineage>
</organism>
<dbReference type="PANTHER" id="PTHR43808">
    <property type="entry name" value="ACETYLORNITHINE DEACETYLASE"/>
    <property type="match status" value="1"/>
</dbReference>
<evidence type="ECO:0000256" key="7">
    <source>
        <dbReference type="ARBA" id="ARBA00022723"/>
    </source>
</evidence>
<comment type="subunit">
    <text evidence="3 15">Homodimer.</text>
</comment>
<feature type="binding site" evidence="15">
    <location>
        <position position="104"/>
    </location>
    <ligand>
        <name>Zn(2+)</name>
        <dbReference type="ChEBI" id="CHEBI:29105"/>
        <label>2</label>
    </ligand>
</feature>
<dbReference type="GO" id="GO:0009014">
    <property type="term" value="F:succinyl-diaminopimelate desuccinylase activity"/>
    <property type="evidence" value="ECO:0007669"/>
    <property type="project" value="UniProtKB-UniRule"/>
</dbReference>
<evidence type="ECO:0000256" key="2">
    <source>
        <dbReference type="ARBA" id="ARBA00006746"/>
    </source>
</evidence>
<evidence type="ECO:0000256" key="5">
    <source>
        <dbReference type="ARBA" id="ARBA00022391"/>
    </source>
</evidence>
<sequence>MVDPVELTQTLIRCQSVTPVEAGALDALEAVLQPLGFICHRLLFGEAGPQQVDNLYARLGSEAPNLCFAGHVDVVSPGLREAWSVDPFAGSIAHGRLFGRGATDMKAAIACFIAAVAAFLDERGRNLNGSISLLLTCDEEGPAVNGTVKVLQWLAARGEQLDACVVGEPTNPRILGEMVKIGRRGSMNGWLTVQGVQGHAAYPERADNPIPRLLRMLQALTEQPLDTGSAHFQPSTLTMTSIDVGNRVTNIIPAEAHAQFNIRFNDLHTASSLREWLTTRCDSIPGRYTLRTECSGEAFVTEPDRLTELTVAAIRRVTGRKPELSTSGGTSDARFIKDYCAVVEFGMPGETAHKVDENVALDDILALTAIYRAMLHAYFDRRGTCLV</sequence>
<dbReference type="InterPro" id="IPR036264">
    <property type="entry name" value="Bact_exopeptidase_dim_dom"/>
</dbReference>
<evidence type="ECO:0000259" key="16">
    <source>
        <dbReference type="Pfam" id="PF07687"/>
    </source>
</evidence>
<dbReference type="Pfam" id="PF01546">
    <property type="entry name" value="Peptidase_M20"/>
    <property type="match status" value="1"/>
</dbReference>
<comment type="pathway">
    <text evidence="1 15">Amino-acid biosynthesis; L-lysine biosynthesis via DAP pathway; LL-2,6-diaminopimelate from (S)-tetrahydrodipicolinate (succinylase route): step 3/3.</text>
</comment>
<dbReference type="UniPathway" id="UPA00034">
    <property type="reaction ID" value="UER00021"/>
</dbReference>
<dbReference type="NCBIfam" id="NF009557">
    <property type="entry name" value="PRK13009.1"/>
    <property type="match status" value="1"/>
</dbReference>
<feature type="active site" description="Proton acceptor" evidence="15">
    <location>
        <position position="139"/>
    </location>
</feature>
<reference evidence="17 18" key="1">
    <citation type="submission" date="2020-05" db="EMBL/GenBank/DDBJ databases">
        <title>Complete closed genome sequence of Defluviicoccus vanus.</title>
        <authorList>
            <person name="Bessarab I."/>
            <person name="Arumugam K."/>
            <person name="Maszenan A.M."/>
            <person name="Seviour R.J."/>
            <person name="Williams R.B."/>
        </authorList>
    </citation>
    <scope>NUCLEOTIDE SEQUENCE [LARGE SCALE GENOMIC DNA]</scope>
    <source>
        <strain evidence="17 18">Ben 114</strain>
    </source>
</reference>
<keyword evidence="12 15" id="KW-0170">Cobalt</keyword>
<evidence type="ECO:0000256" key="11">
    <source>
        <dbReference type="ARBA" id="ARBA00023154"/>
    </source>
</evidence>
<dbReference type="EMBL" id="CP053923">
    <property type="protein sequence ID" value="QNT70647.1"/>
    <property type="molecule type" value="Genomic_DNA"/>
</dbReference>
<dbReference type="Proteomes" id="UP000516369">
    <property type="component" value="Chromosome"/>
</dbReference>
<feature type="active site" evidence="15">
    <location>
        <position position="73"/>
    </location>
</feature>
<keyword evidence="6 15" id="KW-0028">Amino-acid biosynthesis</keyword>
<comment type="similarity">
    <text evidence="2 15">Belongs to the peptidase M20A family. DapE subfamily.</text>
</comment>
<feature type="binding site" evidence="15">
    <location>
        <position position="168"/>
    </location>
    <ligand>
        <name>Zn(2+)</name>
        <dbReference type="ChEBI" id="CHEBI:29105"/>
        <label>1</label>
    </ligand>
</feature>
<accession>A0A7H1N4L1</accession>
<evidence type="ECO:0000256" key="9">
    <source>
        <dbReference type="ARBA" id="ARBA00022833"/>
    </source>
</evidence>
<evidence type="ECO:0000256" key="8">
    <source>
        <dbReference type="ARBA" id="ARBA00022801"/>
    </source>
</evidence>
<evidence type="ECO:0000256" key="15">
    <source>
        <dbReference type="HAMAP-Rule" id="MF_01690"/>
    </source>
</evidence>
<dbReference type="HAMAP" id="MF_01690">
    <property type="entry name" value="DapE"/>
    <property type="match status" value="1"/>
</dbReference>
<dbReference type="SUPFAM" id="SSF55031">
    <property type="entry name" value="Bacterial exopeptidase dimerisation domain"/>
    <property type="match status" value="1"/>
</dbReference>
<evidence type="ECO:0000256" key="4">
    <source>
        <dbReference type="ARBA" id="ARBA00011921"/>
    </source>
</evidence>
<feature type="binding site" evidence="15">
    <location>
        <position position="140"/>
    </location>
    <ligand>
        <name>Zn(2+)</name>
        <dbReference type="ChEBI" id="CHEBI:29105"/>
        <label>2</label>
    </ligand>
</feature>
<dbReference type="GO" id="GO:0006526">
    <property type="term" value="P:L-arginine biosynthetic process"/>
    <property type="evidence" value="ECO:0007669"/>
    <property type="project" value="TreeGrafter"/>
</dbReference>
<evidence type="ECO:0000256" key="12">
    <source>
        <dbReference type="ARBA" id="ARBA00023285"/>
    </source>
</evidence>
<dbReference type="GO" id="GO:0050897">
    <property type="term" value="F:cobalt ion binding"/>
    <property type="evidence" value="ECO:0007669"/>
    <property type="project" value="UniProtKB-UniRule"/>
</dbReference>
<keyword evidence="8 15" id="KW-0378">Hydrolase</keyword>
<evidence type="ECO:0000256" key="3">
    <source>
        <dbReference type="ARBA" id="ARBA00011738"/>
    </source>
</evidence>
<dbReference type="PANTHER" id="PTHR43808:SF31">
    <property type="entry name" value="N-ACETYL-L-CITRULLINE DEACETYLASE"/>
    <property type="match status" value="1"/>
</dbReference>
<feature type="domain" description="Peptidase M20 dimerisation" evidence="16">
    <location>
        <begin position="181"/>
        <end position="286"/>
    </location>
</feature>
<dbReference type="InterPro" id="IPR011650">
    <property type="entry name" value="Peptidase_M20_dimer"/>
</dbReference>
<evidence type="ECO:0000256" key="13">
    <source>
        <dbReference type="ARBA" id="ARBA00031891"/>
    </source>
</evidence>
<gene>
    <name evidence="15 17" type="primary">dapE</name>
    <name evidence="17" type="ORF">HQ394_16585</name>
</gene>
<dbReference type="InterPro" id="IPR001261">
    <property type="entry name" value="ArgE/DapE_CS"/>
</dbReference>
<dbReference type="KEGG" id="dvn:HQ394_16585"/>
<dbReference type="EC" id="3.5.1.18" evidence="4 15"/>
<comment type="catalytic activity">
    <reaction evidence="14 15">
        <text>N-succinyl-(2S,6S)-2,6-diaminopimelate + H2O = (2S,6S)-2,6-diaminopimelate + succinate</text>
        <dbReference type="Rhea" id="RHEA:22608"/>
        <dbReference type="ChEBI" id="CHEBI:15377"/>
        <dbReference type="ChEBI" id="CHEBI:30031"/>
        <dbReference type="ChEBI" id="CHEBI:57609"/>
        <dbReference type="ChEBI" id="CHEBI:58087"/>
        <dbReference type="EC" id="3.5.1.18"/>
    </reaction>
</comment>
<evidence type="ECO:0000256" key="1">
    <source>
        <dbReference type="ARBA" id="ARBA00005130"/>
    </source>
</evidence>
<keyword evidence="10 15" id="KW-0220">Diaminopimelate biosynthesis</keyword>
<dbReference type="InterPro" id="IPR005941">
    <property type="entry name" value="DapE_proteobac"/>
</dbReference>
<dbReference type="GO" id="GO:0008777">
    <property type="term" value="F:acetylornithine deacetylase activity"/>
    <property type="evidence" value="ECO:0007669"/>
    <property type="project" value="TreeGrafter"/>
</dbReference>
<feature type="binding site" evidence="15">
    <location>
        <position position="104"/>
    </location>
    <ligand>
        <name>Zn(2+)</name>
        <dbReference type="ChEBI" id="CHEBI:29105"/>
        <label>1</label>
    </ligand>
</feature>
<dbReference type="AlphaFoldDB" id="A0A7H1N4L1"/>
<evidence type="ECO:0000313" key="17">
    <source>
        <dbReference type="EMBL" id="QNT70647.1"/>
    </source>
</evidence>
<keyword evidence="18" id="KW-1185">Reference proteome</keyword>
<dbReference type="InterPro" id="IPR050072">
    <property type="entry name" value="Peptidase_M20A"/>
</dbReference>
<comment type="function">
    <text evidence="15">Catalyzes the hydrolysis of N-succinyl-L,L-diaminopimelic acid (SDAP), forming succinate and LL-2,6-diaminopimelate (DAP), an intermediate involved in the bacterial biosynthesis of lysine and meso-diaminopimelic acid, an essential component of bacterial cell walls.</text>
</comment>
<evidence type="ECO:0000256" key="6">
    <source>
        <dbReference type="ARBA" id="ARBA00022605"/>
    </source>
</evidence>
<dbReference type="InterPro" id="IPR002933">
    <property type="entry name" value="Peptidase_M20"/>
</dbReference>
<dbReference type="NCBIfam" id="TIGR01246">
    <property type="entry name" value="dapE_proteo"/>
    <property type="match status" value="1"/>
</dbReference>
<dbReference type="GO" id="GO:0008270">
    <property type="term" value="F:zinc ion binding"/>
    <property type="evidence" value="ECO:0007669"/>
    <property type="project" value="UniProtKB-UniRule"/>
</dbReference>
<dbReference type="PROSITE" id="PS00759">
    <property type="entry name" value="ARGE_DAPE_CPG2_2"/>
    <property type="match status" value="1"/>
</dbReference>
<evidence type="ECO:0000313" key="18">
    <source>
        <dbReference type="Proteomes" id="UP000516369"/>
    </source>
</evidence>
<keyword evidence="7 15" id="KW-0479">Metal-binding</keyword>
<dbReference type="CDD" id="cd03891">
    <property type="entry name" value="M20_DapE_proteobac"/>
    <property type="match status" value="1"/>
</dbReference>
<name>A0A7H1N4L1_9PROT</name>
<dbReference type="Pfam" id="PF07687">
    <property type="entry name" value="M20_dimer"/>
    <property type="match status" value="1"/>
</dbReference>
<evidence type="ECO:0000256" key="10">
    <source>
        <dbReference type="ARBA" id="ARBA00022915"/>
    </source>
</evidence>
<dbReference type="SUPFAM" id="SSF53187">
    <property type="entry name" value="Zn-dependent exopeptidases"/>
    <property type="match status" value="1"/>
</dbReference>
<dbReference type="Gene3D" id="3.30.70.360">
    <property type="match status" value="1"/>
</dbReference>
<dbReference type="GO" id="GO:0019877">
    <property type="term" value="P:diaminopimelate biosynthetic process"/>
    <property type="evidence" value="ECO:0007669"/>
    <property type="project" value="UniProtKB-UniRule"/>
</dbReference>
<proteinExistence type="inferred from homology"/>
<protein>
    <recommendedName>
        <fullName evidence="5 15">Succinyl-diaminopimelate desuccinylase</fullName>
        <shortName evidence="15">SDAP desuccinylase</shortName>
        <ecNumber evidence="4 15">3.5.1.18</ecNumber>
    </recommendedName>
    <alternativeName>
        <fullName evidence="13 15">N-succinyl-LL-2,6-diaminoheptanedioate amidohydrolase</fullName>
    </alternativeName>
</protein>
<keyword evidence="11 15" id="KW-0457">Lysine biosynthesis</keyword>
<dbReference type="GO" id="GO:0009089">
    <property type="term" value="P:lysine biosynthetic process via diaminopimelate"/>
    <property type="evidence" value="ECO:0007669"/>
    <property type="project" value="UniProtKB-UniRule"/>
</dbReference>
<feature type="binding site" evidence="15">
    <location>
        <position position="353"/>
    </location>
    <ligand>
        <name>Zn(2+)</name>
        <dbReference type="ChEBI" id="CHEBI:29105"/>
        <label>2</label>
    </ligand>
</feature>
<keyword evidence="9 15" id="KW-0862">Zinc</keyword>
<feature type="binding site" evidence="15">
    <location>
        <position position="71"/>
    </location>
    <ligand>
        <name>Zn(2+)</name>
        <dbReference type="ChEBI" id="CHEBI:29105"/>
        <label>1</label>
    </ligand>
</feature>
<dbReference type="RefSeq" id="WP_190261121.1">
    <property type="nucleotide sequence ID" value="NZ_CP053923.1"/>
</dbReference>